<gene>
    <name evidence="2" type="ORF">HDF25_003700</name>
</gene>
<dbReference type="AlphaFoldDB" id="A0A7X0J636"/>
<reference evidence="2 3" key="1">
    <citation type="submission" date="2020-08" db="EMBL/GenBank/DDBJ databases">
        <title>Genomic Encyclopedia of Type Strains, Phase IV (KMG-V): Genome sequencing to study the core and pangenomes of soil and plant-associated prokaryotes.</title>
        <authorList>
            <person name="Whitman W."/>
        </authorList>
    </citation>
    <scope>NUCLEOTIDE SEQUENCE [LARGE SCALE GENOMIC DNA]</scope>
    <source>
        <strain evidence="2 3">M2T3</strain>
    </source>
</reference>
<accession>A0A7X0J636</accession>
<keyword evidence="1" id="KW-0472">Membrane</keyword>
<comment type="caution">
    <text evidence="2">The sequence shown here is derived from an EMBL/GenBank/DDBJ whole genome shotgun (WGS) entry which is preliminary data.</text>
</comment>
<evidence type="ECO:0000313" key="2">
    <source>
        <dbReference type="EMBL" id="MBB6501525.1"/>
    </source>
</evidence>
<organism evidence="2 3">
    <name type="scientific">Pedobacter cryoconitis</name>
    <dbReference type="NCBI Taxonomy" id="188932"/>
    <lineage>
        <taxon>Bacteria</taxon>
        <taxon>Pseudomonadati</taxon>
        <taxon>Bacteroidota</taxon>
        <taxon>Sphingobacteriia</taxon>
        <taxon>Sphingobacteriales</taxon>
        <taxon>Sphingobacteriaceae</taxon>
        <taxon>Pedobacter</taxon>
    </lineage>
</organism>
<sequence>MVNYLSIGLLAIGILLLIGHFVAIKKSQK</sequence>
<dbReference type="EMBL" id="JACHCC010000010">
    <property type="protein sequence ID" value="MBB6501525.1"/>
    <property type="molecule type" value="Genomic_DNA"/>
</dbReference>
<name>A0A7X0J636_9SPHI</name>
<dbReference type="Proteomes" id="UP000521017">
    <property type="component" value="Unassembled WGS sequence"/>
</dbReference>
<keyword evidence="1" id="KW-0812">Transmembrane</keyword>
<evidence type="ECO:0000313" key="3">
    <source>
        <dbReference type="Proteomes" id="UP000521017"/>
    </source>
</evidence>
<protein>
    <submittedName>
        <fullName evidence="2">Uncharacterized protein</fullName>
    </submittedName>
</protein>
<feature type="transmembrane region" description="Helical" evidence="1">
    <location>
        <begin position="6"/>
        <end position="24"/>
    </location>
</feature>
<keyword evidence="1" id="KW-1133">Transmembrane helix</keyword>
<evidence type="ECO:0000256" key="1">
    <source>
        <dbReference type="SAM" id="Phobius"/>
    </source>
</evidence>
<proteinExistence type="predicted"/>